<protein>
    <recommendedName>
        <fullName evidence="4">Kringle domain-containing protein</fullName>
    </recommendedName>
</protein>
<dbReference type="CDD" id="cd00108">
    <property type="entry name" value="KR"/>
    <property type="match status" value="1"/>
</dbReference>
<dbReference type="PANTHER" id="PTHR24261">
    <property type="entry name" value="PLASMINOGEN-RELATED"/>
    <property type="match status" value="1"/>
</dbReference>
<feature type="domain" description="Kringle" evidence="4">
    <location>
        <begin position="1"/>
        <end position="77"/>
    </location>
</feature>
<dbReference type="InterPro" id="IPR050759">
    <property type="entry name" value="Serine_protease_kringle"/>
</dbReference>
<dbReference type="InterPro" id="IPR038178">
    <property type="entry name" value="Kringle_sf"/>
</dbReference>
<dbReference type="EMBL" id="AMQN01016367">
    <property type="status" value="NOT_ANNOTATED_CDS"/>
    <property type="molecule type" value="Genomic_DNA"/>
</dbReference>
<feature type="non-terminal residue" evidence="5">
    <location>
        <position position="1"/>
    </location>
</feature>
<dbReference type="OrthoDB" id="272018at2759"/>
<name>R7VLJ3_CAPTE</name>
<dbReference type="Proteomes" id="UP000014760">
    <property type="component" value="Unassembled WGS sequence"/>
</dbReference>
<sequence length="78" mass="8947">GIEYSGKLSSTVSGLTCQRWDSQQPHIHFHTADYFYPELDVSAAHNFCRNPSNDRNGPWCYTTDPDINREYCDVPFCA</sequence>
<reference evidence="5 7" key="2">
    <citation type="journal article" date="2013" name="Nature">
        <title>Insights into bilaterian evolution from three spiralian genomes.</title>
        <authorList>
            <person name="Simakov O."/>
            <person name="Marletaz F."/>
            <person name="Cho S.J."/>
            <person name="Edsinger-Gonzales E."/>
            <person name="Havlak P."/>
            <person name="Hellsten U."/>
            <person name="Kuo D.H."/>
            <person name="Larsson T."/>
            <person name="Lv J."/>
            <person name="Arendt D."/>
            <person name="Savage R."/>
            <person name="Osoegawa K."/>
            <person name="de Jong P."/>
            <person name="Grimwood J."/>
            <person name="Chapman J.A."/>
            <person name="Shapiro H."/>
            <person name="Aerts A."/>
            <person name="Otillar R.P."/>
            <person name="Terry A.Y."/>
            <person name="Boore J.L."/>
            <person name="Grigoriev I.V."/>
            <person name="Lindberg D.R."/>
            <person name="Seaver E.C."/>
            <person name="Weisblat D.A."/>
            <person name="Putnam N.H."/>
            <person name="Rokhsar D.S."/>
        </authorList>
    </citation>
    <scope>NUCLEOTIDE SEQUENCE</scope>
    <source>
        <strain evidence="5 7">I ESC-2004</strain>
    </source>
</reference>
<reference evidence="6" key="3">
    <citation type="submission" date="2015-06" db="UniProtKB">
        <authorList>
            <consortium name="EnsemblMetazoa"/>
        </authorList>
    </citation>
    <scope>IDENTIFICATION</scope>
</reference>
<dbReference type="PRINTS" id="PR00018">
    <property type="entry name" value="KRINGLE"/>
</dbReference>
<evidence type="ECO:0000313" key="7">
    <source>
        <dbReference type="Proteomes" id="UP000014760"/>
    </source>
</evidence>
<accession>R7VLJ3</accession>
<dbReference type="SUPFAM" id="SSF57440">
    <property type="entry name" value="Kringle-like"/>
    <property type="match status" value="1"/>
</dbReference>
<dbReference type="EnsemblMetazoa" id="CapteT59638">
    <property type="protein sequence ID" value="CapteP59638"/>
    <property type="gene ID" value="CapteG59638"/>
</dbReference>
<keyword evidence="1 3" id="KW-0420">Kringle</keyword>
<evidence type="ECO:0000256" key="3">
    <source>
        <dbReference type="PROSITE-ProRule" id="PRU00121"/>
    </source>
</evidence>
<evidence type="ECO:0000259" key="4">
    <source>
        <dbReference type="PROSITE" id="PS50070"/>
    </source>
</evidence>
<evidence type="ECO:0000256" key="2">
    <source>
        <dbReference type="ARBA" id="ARBA00023157"/>
    </source>
</evidence>
<feature type="non-terminal residue" evidence="5">
    <location>
        <position position="78"/>
    </location>
</feature>
<dbReference type="PROSITE" id="PS50070">
    <property type="entry name" value="KRINGLE_2"/>
    <property type="match status" value="1"/>
</dbReference>
<dbReference type="EMBL" id="KB291991">
    <property type="protein sequence ID" value="ELU18326.1"/>
    <property type="molecule type" value="Genomic_DNA"/>
</dbReference>
<dbReference type="PANTHER" id="PTHR24261:SF7">
    <property type="entry name" value="KRINGLE DOMAIN-CONTAINING PROTEIN"/>
    <property type="match status" value="1"/>
</dbReference>
<dbReference type="PROSITE" id="PS00021">
    <property type="entry name" value="KRINGLE_1"/>
    <property type="match status" value="1"/>
</dbReference>
<reference evidence="7" key="1">
    <citation type="submission" date="2012-12" db="EMBL/GenBank/DDBJ databases">
        <authorList>
            <person name="Hellsten U."/>
            <person name="Grimwood J."/>
            <person name="Chapman J.A."/>
            <person name="Shapiro H."/>
            <person name="Aerts A."/>
            <person name="Otillar R.P."/>
            <person name="Terry A.Y."/>
            <person name="Boore J.L."/>
            <person name="Simakov O."/>
            <person name="Marletaz F."/>
            <person name="Cho S.-J."/>
            <person name="Edsinger-Gonzales E."/>
            <person name="Havlak P."/>
            <person name="Kuo D.-H."/>
            <person name="Larsson T."/>
            <person name="Lv J."/>
            <person name="Arendt D."/>
            <person name="Savage R."/>
            <person name="Osoegawa K."/>
            <person name="de Jong P."/>
            <person name="Lindberg D.R."/>
            <person name="Seaver E.C."/>
            <person name="Weisblat D.A."/>
            <person name="Putnam N.H."/>
            <person name="Grigoriev I.V."/>
            <person name="Rokhsar D.S."/>
        </authorList>
    </citation>
    <scope>NUCLEOTIDE SEQUENCE</scope>
    <source>
        <strain evidence="7">I ESC-2004</strain>
    </source>
</reference>
<dbReference type="STRING" id="283909.R7VLJ3"/>
<dbReference type="OMA" id="GHAYCRC"/>
<dbReference type="SMART" id="SM00130">
    <property type="entry name" value="KR"/>
    <property type="match status" value="1"/>
</dbReference>
<comment type="caution">
    <text evidence="3">Lacks conserved residue(s) required for the propagation of feature annotation.</text>
</comment>
<evidence type="ECO:0000313" key="6">
    <source>
        <dbReference type="EnsemblMetazoa" id="CapteP59638"/>
    </source>
</evidence>
<dbReference type="Pfam" id="PF00051">
    <property type="entry name" value="Kringle"/>
    <property type="match status" value="1"/>
</dbReference>
<organism evidence="5">
    <name type="scientific">Capitella teleta</name>
    <name type="common">Polychaete worm</name>
    <dbReference type="NCBI Taxonomy" id="283909"/>
    <lineage>
        <taxon>Eukaryota</taxon>
        <taxon>Metazoa</taxon>
        <taxon>Spiralia</taxon>
        <taxon>Lophotrochozoa</taxon>
        <taxon>Annelida</taxon>
        <taxon>Polychaeta</taxon>
        <taxon>Sedentaria</taxon>
        <taxon>Scolecida</taxon>
        <taxon>Capitellidae</taxon>
        <taxon>Capitella</taxon>
    </lineage>
</organism>
<keyword evidence="2" id="KW-1015">Disulfide bond</keyword>
<dbReference type="InterPro" id="IPR018056">
    <property type="entry name" value="Kringle_CS"/>
</dbReference>
<dbReference type="InterPro" id="IPR000001">
    <property type="entry name" value="Kringle"/>
</dbReference>
<dbReference type="HOGENOM" id="CLU_158332_0_1_1"/>
<keyword evidence="7" id="KW-1185">Reference proteome</keyword>
<dbReference type="AlphaFoldDB" id="R7VLJ3"/>
<proteinExistence type="predicted"/>
<dbReference type="InterPro" id="IPR013806">
    <property type="entry name" value="Kringle-like"/>
</dbReference>
<gene>
    <name evidence="5" type="ORF">CAPTEDRAFT_59638</name>
</gene>
<evidence type="ECO:0000256" key="1">
    <source>
        <dbReference type="ARBA" id="ARBA00022572"/>
    </source>
</evidence>
<dbReference type="Gene3D" id="2.40.20.10">
    <property type="entry name" value="Plasminogen Kringle 4"/>
    <property type="match status" value="1"/>
</dbReference>
<evidence type="ECO:0000313" key="5">
    <source>
        <dbReference type="EMBL" id="ELU18326.1"/>
    </source>
</evidence>